<proteinExistence type="predicted"/>
<reference evidence="2 3" key="1">
    <citation type="submission" date="2016-01" db="EMBL/GenBank/DDBJ databases">
        <title>Genome sequence of the yeast Holleya sinecauda.</title>
        <authorList>
            <person name="Dietrich F.S."/>
        </authorList>
    </citation>
    <scope>NUCLEOTIDE SEQUENCE [LARGE SCALE GENOMIC DNA]</scope>
    <source>
        <strain evidence="2 3">ATCC 58844</strain>
    </source>
</reference>
<organism evidence="2 3">
    <name type="scientific">Eremothecium sinecaudum</name>
    <dbReference type="NCBI Taxonomy" id="45286"/>
    <lineage>
        <taxon>Eukaryota</taxon>
        <taxon>Fungi</taxon>
        <taxon>Dikarya</taxon>
        <taxon>Ascomycota</taxon>
        <taxon>Saccharomycotina</taxon>
        <taxon>Saccharomycetes</taxon>
        <taxon>Saccharomycetales</taxon>
        <taxon>Saccharomycetaceae</taxon>
        <taxon>Eremothecium</taxon>
    </lineage>
</organism>
<gene>
    <name evidence="2" type="ORF">AW171_hschr52879</name>
</gene>
<dbReference type="RefSeq" id="XP_017987946.1">
    <property type="nucleotide sequence ID" value="XM_018132773.1"/>
</dbReference>
<evidence type="ECO:0000313" key="2">
    <source>
        <dbReference type="EMBL" id="AMD20950.1"/>
    </source>
</evidence>
<dbReference type="EMBL" id="CP014245">
    <property type="protein sequence ID" value="AMD20950.1"/>
    <property type="molecule type" value="Genomic_DNA"/>
</dbReference>
<evidence type="ECO:0000256" key="1">
    <source>
        <dbReference type="SAM" id="MobiDB-lite"/>
    </source>
</evidence>
<keyword evidence="3" id="KW-1185">Reference proteome</keyword>
<dbReference type="AlphaFoldDB" id="A0A0X8HT19"/>
<accession>A0A0X8HT19</accession>
<dbReference type="STRING" id="45286.A0A0X8HT19"/>
<feature type="compositionally biased region" description="Polar residues" evidence="1">
    <location>
        <begin position="107"/>
        <end position="120"/>
    </location>
</feature>
<dbReference type="GeneID" id="28724222"/>
<dbReference type="OrthoDB" id="4049658at2759"/>
<dbReference type="Proteomes" id="UP000243052">
    <property type="component" value="Chromosome v"/>
</dbReference>
<evidence type="ECO:0000313" key="3">
    <source>
        <dbReference type="Proteomes" id="UP000243052"/>
    </source>
</evidence>
<protein>
    <submittedName>
        <fullName evidence="2">HEL331Wp</fullName>
    </submittedName>
</protein>
<name>A0A0X8HT19_9SACH</name>
<feature type="region of interest" description="Disordered" evidence="1">
    <location>
        <begin position="34"/>
        <end position="129"/>
    </location>
</feature>
<sequence>MLKMGFVHISKRFNSSTAFTKEYLNQLLKRVDAATTRERPNKPKPLTRIKNNRENTPKRYTRAPGSFKRPNLINNVSGNPIEGPVKRKTQRSYNGYSEVVNSKAPRTASTHAKSRLSVSSDNKKKNTASKKIPGISISKIAPKRKSLPDASATTYCPETPTVLSLLKYRANWNGTSHSKLISFGIETLKESNFPLNSEFNNGVDSKTGGNTVNARKLLESEEDGLVLKAEPLTNEITVTPDLEQLSSSVIGSYQELKALQSSDFVKISKSEAKRNELLSNSEVVRLSLGKLNLEPSKKQLMLDVCSGLKPVAELYN</sequence>